<evidence type="ECO:0000313" key="4">
    <source>
        <dbReference type="Proteomes" id="UP001056535"/>
    </source>
</evidence>
<name>A0ABY4YMA1_9MICO</name>
<dbReference type="Pfam" id="PF09851">
    <property type="entry name" value="SHOCT"/>
    <property type="match status" value="1"/>
</dbReference>
<reference evidence="3" key="1">
    <citation type="submission" date="2022-06" db="EMBL/GenBank/DDBJ databases">
        <title>Ornithinimicrobium JY.X270.</title>
        <authorList>
            <person name="Huang Y."/>
        </authorList>
    </citation>
    <scope>NUCLEOTIDE SEQUENCE</scope>
    <source>
        <strain evidence="3">JY.X270</strain>
    </source>
</reference>
<feature type="domain" description="SHOCT" evidence="2">
    <location>
        <begin position="69"/>
        <end position="96"/>
    </location>
</feature>
<dbReference type="InterPro" id="IPR018649">
    <property type="entry name" value="SHOCT"/>
</dbReference>
<dbReference type="Proteomes" id="UP001056535">
    <property type="component" value="Chromosome"/>
</dbReference>
<dbReference type="EMBL" id="CP099490">
    <property type="protein sequence ID" value="USQ77851.1"/>
    <property type="molecule type" value="Genomic_DNA"/>
</dbReference>
<feature type="compositionally biased region" description="Pro residues" evidence="1">
    <location>
        <begin position="42"/>
        <end position="59"/>
    </location>
</feature>
<sequence>MSLLRTAARTAVITSTATRVHQRASRRQSGQWAEQHQQPVAPAAPEPPPAAAPAAPTPAPAQDTATMIAQLTQLGELKAAGVLTDAEFEVQKARVLHGG</sequence>
<organism evidence="3 4">
    <name type="scientific">Ornithinimicrobium cryptoxanthini</name>
    <dbReference type="NCBI Taxonomy" id="2934161"/>
    <lineage>
        <taxon>Bacteria</taxon>
        <taxon>Bacillati</taxon>
        <taxon>Actinomycetota</taxon>
        <taxon>Actinomycetes</taxon>
        <taxon>Micrococcales</taxon>
        <taxon>Ornithinimicrobiaceae</taxon>
        <taxon>Ornithinimicrobium</taxon>
    </lineage>
</organism>
<feature type="region of interest" description="Disordered" evidence="1">
    <location>
        <begin position="15"/>
        <end position="64"/>
    </location>
</feature>
<keyword evidence="4" id="KW-1185">Reference proteome</keyword>
<dbReference type="RefSeq" id="WP_252623582.1">
    <property type="nucleotide sequence ID" value="NZ_CP099490.1"/>
</dbReference>
<gene>
    <name evidence="3" type="ORF">NF557_08165</name>
</gene>
<feature type="compositionally biased region" description="Polar residues" evidence="1">
    <location>
        <begin position="27"/>
        <end position="38"/>
    </location>
</feature>
<accession>A0ABY4YMA1</accession>
<protein>
    <submittedName>
        <fullName evidence="3">SHOCT domain-containing protein</fullName>
    </submittedName>
</protein>
<evidence type="ECO:0000313" key="3">
    <source>
        <dbReference type="EMBL" id="USQ77851.1"/>
    </source>
</evidence>
<proteinExistence type="predicted"/>
<evidence type="ECO:0000259" key="2">
    <source>
        <dbReference type="Pfam" id="PF09851"/>
    </source>
</evidence>
<evidence type="ECO:0000256" key="1">
    <source>
        <dbReference type="SAM" id="MobiDB-lite"/>
    </source>
</evidence>